<dbReference type="AlphaFoldDB" id="A0A4U0XD14"/>
<comment type="caution">
    <text evidence="2">The sequence shown here is derived from an EMBL/GenBank/DDBJ whole genome shotgun (WGS) entry which is preliminary data.</text>
</comment>
<organism evidence="2 3">
    <name type="scientific">Cryomyces minteri</name>
    <dbReference type="NCBI Taxonomy" id="331657"/>
    <lineage>
        <taxon>Eukaryota</taxon>
        <taxon>Fungi</taxon>
        <taxon>Dikarya</taxon>
        <taxon>Ascomycota</taxon>
        <taxon>Pezizomycotina</taxon>
        <taxon>Dothideomycetes</taxon>
        <taxon>Dothideomycetes incertae sedis</taxon>
        <taxon>Cryomyces</taxon>
    </lineage>
</organism>
<dbReference type="EMBL" id="NAJN01000436">
    <property type="protein sequence ID" value="TKA73388.1"/>
    <property type="molecule type" value="Genomic_DNA"/>
</dbReference>
<keyword evidence="3" id="KW-1185">Reference proteome</keyword>
<dbReference type="SUPFAM" id="SSF81383">
    <property type="entry name" value="F-box domain"/>
    <property type="match status" value="1"/>
</dbReference>
<dbReference type="InterPro" id="IPR036047">
    <property type="entry name" value="F-box-like_dom_sf"/>
</dbReference>
<accession>A0A4U0XD14</accession>
<dbReference type="OrthoDB" id="3800738at2759"/>
<protein>
    <recommendedName>
        <fullName evidence="1">F-box domain-containing protein</fullName>
    </recommendedName>
</protein>
<dbReference type="Gene3D" id="1.20.1280.50">
    <property type="match status" value="1"/>
</dbReference>
<dbReference type="CDD" id="cd09917">
    <property type="entry name" value="F-box_SF"/>
    <property type="match status" value="1"/>
</dbReference>
<gene>
    <name evidence="2" type="ORF">B0A49_06801</name>
</gene>
<dbReference type="Proteomes" id="UP000308768">
    <property type="component" value="Unassembled WGS sequence"/>
</dbReference>
<proteinExistence type="predicted"/>
<sequence>MATAIAPSTTTTTTTTAAVAAHHVLHIPELLEAILLHLPPQTLLLAQRVCRTFRAVIRASIHIQRALFFAPQWHLPARRAHTWRTADRPGAKPANNRLLLRALPGCYPTVSSVVVGGSGSPGSDSGIDCGDAYEAWSWSVNVSFPSTAGAAAAQLPHPSVAYPDATWRRMLMSQPPCTALHLVRRWARARDPAIVDAEGITMGRVAEMAGEGAWSRGFVSSDGDWHFEGSIGYSCLEEEEDEEGDWGS</sequence>
<feature type="domain" description="F-box" evidence="1">
    <location>
        <begin position="27"/>
        <end position="65"/>
    </location>
</feature>
<name>A0A4U0XD14_9PEZI</name>
<reference evidence="2 3" key="1">
    <citation type="submission" date="2017-03" db="EMBL/GenBank/DDBJ databases">
        <title>Genomes of endolithic fungi from Antarctica.</title>
        <authorList>
            <person name="Coleine C."/>
            <person name="Masonjones S."/>
            <person name="Stajich J.E."/>
        </authorList>
    </citation>
    <scope>NUCLEOTIDE SEQUENCE [LARGE SCALE GENOMIC DNA]</scope>
    <source>
        <strain evidence="2 3">CCFEE 5187</strain>
    </source>
</reference>
<evidence type="ECO:0000313" key="2">
    <source>
        <dbReference type="EMBL" id="TKA73388.1"/>
    </source>
</evidence>
<dbReference type="SMART" id="SM00256">
    <property type="entry name" value="FBOX"/>
    <property type="match status" value="1"/>
</dbReference>
<dbReference type="STRING" id="331657.A0A4U0XD14"/>
<dbReference type="InterPro" id="IPR001810">
    <property type="entry name" value="F-box_dom"/>
</dbReference>
<dbReference type="Pfam" id="PF12937">
    <property type="entry name" value="F-box-like"/>
    <property type="match status" value="1"/>
</dbReference>
<evidence type="ECO:0000259" key="1">
    <source>
        <dbReference type="SMART" id="SM00256"/>
    </source>
</evidence>
<evidence type="ECO:0000313" key="3">
    <source>
        <dbReference type="Proteomes" id="UP000308768"/>
    </source>
</evidence>